<comment type="caution">
    <text evidence="1">The sequence shown here is derived from an EMBL/GenBank/DDBJ whole genome shotgun (WGS) entry which is preliminary data.</text>
</comment>
<gene>
    <name evidence="1" type="ORF">SKAU_G00095320</name>
</gene>
<dbReference type="EMBL" id="JAINUF010000003">
    <property type="protein sequence ID" value="KAJ8369504.1"/>
    <property type="molecule type" value="Genomic_DNA"/>
</dbReference>
<evidence type="ECO:0000313" key="2">
    <source>
        <dbReference type="Proteomes" id="UP001152622"/>
    </source>
</evidence>
<name>A0A9Q1FX77_SYNKA</name>
<dbReference type="AlphaFoldDB" id="A0A9Q1FX77"/>
<organism evidence="1 2">
    <name type="scientific">Synaphobranchus kaupii</name>
    <name type="common">Kaup's arrowtooth eel</name>
    <dbReference type="NCBI Taxonomy" id="118154"/>
    <lineage>
        <taxon>Eukaryota</taxon>
        <taxon>Metazoa</taxon>
        <taxon>Chordata</taxon>
        <taxon>Craniata</taxon>
        <taxon>Vertebrata</taxon>
        <taxon>Euteleostomi</taxon>
        <taxon>Actinopterygii</taxon>
        <taxon>Neopterygii</taxon>
        <taxon>Teleostei</taxon>
        <taxon>Anguilliformes</taxon>
        <taxon>Synaphobranchidae</taxon>
        <taxon>Synaphobranchus</taxon>
    </lineage>
</organism>
<sequence>MDLQHAQQSAWADKWVETRSHDPCYPVVCTALFLPLDDGEAAKRTSCSRRGCREEGSSPILLLSLRAVEEGGGETDAGRFESARDA</sequence>
<evidence type="ECO:0000313" key="1">
    <source>
        <dbReference type="EMBL" id="KAJ8369504.1"/>
    </source>
</evidence>
<reference evidence="1" key="1">
    <citation type="journal article" date="2023" name="Science">
        <title>Genome structures resolve the early diversification of teleost fishes.</title>
        <authorList>
            <person name="Parey E."/>
            <person name="Louis A."/>
            <person name="Montfort J."/>
            <person name="Bouchez O."/>
            <person name="Roques C."/>
            <person name="Iampietro C."/>
            <person name="Lluch J."/>
            <person name="Castinel A."/>
            <person name="Donnadieu C."/>
            <person name="Desvignes T."/>
            <person name="Floi Bucao C."/>
            <person name="Jouanno E."/>
            <person name="Wen M."/>
            <person name="Mejri S."/>
            <person name="Dirks R."/>
            <person name="Jansen H."/>
            <person name="Henkel C."/>
            <person name="Chen W.J."/>
            <person name="Zahm M."/>
            <person name="Cabau C."/>
            <person name="Klopp C."/>
            <person name="Thompson A.W."/>
            <person name="Robinson-Rechavi M."/>
            <person name="Braasch I."/>
            <person name="Lecointre G."/>
            <person name="Bobe J."/>
            <person name="Postlethwait J.H."/>
            <person name="Berthelot C."/>
            <person name="Roest Crollius H."/>
            <person name="Guiguen Y."/>
        </authorList>
    </citation>
    <scope>NUCLEOTIDE SEQUENCE</scope>
    <source>
        <strain evidence="1">WJC10195</strain>
    </source>
</reference>
<proteinExistence type="predicted"/>
<keyword evidence="2" id="KW-1185">Reference proteome</keyword>
<accession>A0A9Q1FX77</accession>
<dbReference type="Proteomes" id="UP001152622">
    <property type="component" value="Chromosome 3"/>
</dbReference>
<protein>
    <submittedName>
        <fullName evidence="1">Uncharacterized protein</fullName>
    </submittedName>
</protein>